<proteinExistence type="predicted"/>
<organism evidence="2">
    <name type="scientific">Ignisphaera aggregans</name>
    <dbReference type="NCBI Taxonomy" id="334771"/>
    <lineage>
        <taxon>Archaea</taxon>
        <taxon>Thermoproteota</taxon>
        <taxon>Thermoprotei</taxon>
        <taxon>Desulfurococcales</taxon>
        <taxon>Desulfurococcaceae</taxon>
        <taxon>Ignisphaera</taxon>
    </lineage>
</organism>
<feature type="transmembrane region" description="Helical" evidence="1">
    <location>
        <begin position="7"/>
        <end position="26"/>
    </location>
</feature>
<keyword evidence="1" id="KW-0812">Transmembrane</keyword>
<keyword evidence="1" id="KW-1133">Transmembrane helix</keyword>
<comment type="caution">
    <text evidence="2">The sequence shown here is derived from an EMBL/GenBank/DDBJ whole genome shotgun (WGS) entry which is preliminary data.</text>
</comment>
<keyword evidence="1" id="KW-0472">Membrane</keyword>
<gene>
    <name evidence="2" type="ORF">ENT99_03810</name>
</gene>
<dbReference type="EMBL" id="DTAU01000069">
    <property type="protein sequence ID" value="HFQ78813.1"/>
    <property type="molecule type" value="Genomic_DNA"/>
</dbReference>
<protein>
    <submittedName>
        <fullName evidence="2">Uncharacterized protein</fullName>
    </submittedName>
</protein>
<reference evidence="2" key="1">
    <citation type="journal article" date="2020" name="mSystems">
        <title>Genome- and Community-Level Interaction Insights into Carbon Utilization and Element Cycling Functions of Hydrothermarchaeota in Hydrothermal Sediment.</title>
        <authorList>
            <person name="Zhou Z."/>
            <person name="Liu Y."/>
            <person name="Xu W."/>
            <person name="Pan J."/>
            <person name="Luo Z.H."/>
            <person name="Li M."/>
        </authorList>
    </citation>
    <scope>NUCLEOTIDE SEQUENCE</scope>
    <source>
        <strain evidence="2">SpSt-629</strain>
    </source>
</reference>
<name>A0A832AP15_9CREN</name>
<accession>A0A832AP15</accession>
<dbReference type="AlphaFoldDB" id="A0A832AP15"/>
<evidence type="ECO:0000256" key="1">
    <source>
        <dbReference type="SAM" id="Phobius"/>
    </source>
</evidence>
<evidence type="ECO:0000313" key="2">
    <source>
        <dbReference type="EMBL" id="HFQ78813.1"/>
    </source>
</evidence>
<sequence>MKPRGKILYVLSAVILVTITIVFTIFPSSPIFHTNDVNSYVFKADLGDLAKEVSFYYVEYLSPEFLSLLNNVGLDKAVKQLDRDKAVLERSLVFVHSKRVAKNLPWYTELLTRILSTCRKCAVAYLNIDPKVRGLEAEAVDSYSAVLKALGSIGVEPIIPLSPDQPVNNDKLGIGLIHPVLESADMIVFTADPPGLIIVETLSVKDFHIVLGAVLEWSELLSQSEIPPEARIPHQSMVSGPTNMLLLGYIGWITNSTYGRGCGEETGRQYVYTRYYYGNVTAATGVTYHVWYVYTMHAGVGFKTTCTWQTYNHYPRLFETTIHWRTDTWPGQVLDDWQPKNVGSARTIQYSMSAGISAGTRNMQVSVSYSTGFTEPYAPYFTVTDHTNPDMGRVRVRHWVERGGFSESRLNNMVFTVEPSSFGFLDPNKPGGVMPMIIYQSFYMELNTGDSVNIAFQAYLRDSSYSVYIRS</sequence>